<name>A0ABQ9VET8_SAGOE</name>
<feature type="chain" id="PRO_5046811199" description="GOLD domain-containing protein" evidence="2">
    <location>
        <begin position="24"/>
        <end position="124"/>
    </location>
</feature>
<evidence type="ECO:0000256" key="2">
    <source>
        <dbReference type="SAM" id="SignalP"/>
    </source>
</evidence>
<dbReference type="Proteomes" id="UP001266305">
    <property type="component" value="Unassembled WGS sequence"/>
</dbReference>
<protein>
    <recommendedName>
        <fullName evidence="5">GOLD domain-containing protein</fullName>
    </recommendedName>
</protein>
<dbReference type="EMBL" id="JASSZA010000006">
    <property type="protein sequence ID" value="KAK2107884.1"/>
    <property type="molecule type" value="Genomic_DNA"/>
</dbReference>
<evidence type="ECO:0000313" key="3">
    <source>
        <dbReference type="EMBL" id="KAK2107884.1"/>
    </source>
</evidence>
<accession>A0ABQ9VET8</accession>
<evidence type="ECO:0000313" key="4">
    <source>
        <dbReference type="Proteomes" id="UP001266305"/>
    </source>
</evidence>
<keyword evidence="4" id="KW-1185">Reference proteome</keyword>
<feature type="region of interest" description="Disordered" evidence="1">
    <location>
        <begin position="63"/>
        <end position="124"/>
    </location>
</feature>
<reference evidence="3 4" key="1">
    <citation type="submission" date="2023-05" db="EMBL/GenBank/DDBJ databases">
        <title>B98-5 Cell Line De Novo Hybrid Assembly: An Optical Mapping Approach.</title>
        <authorList>
            <person name="Kananen K."/>
            <person name="Auerbach J.A."/>
            <person name="Kautto E."/>
            <person name="Blachly J.S."/>
        </authorList>
    </citation>
    <scope>NUCLEOTIDE SEQUENCE [LARGE SCALE GENOMIC DNA]</scope>
    <source>
        <strain evidence="3">B95-8</strain>
        <tissue evidence="3">Cell line</tissue>
    </source>
</reference>
<feature type="signal peptide" evidence="2">
    <location>
        <begin position="1"/>
        <end position="23"/>
    </location>
</feature>
<gene>
    <name evidence="3" type="ORF">P7K49_013049</name>
</gene>
<sequence>MGCAAPRSASALLLLLLLFLLRAKQPLGAELTFELPDNAKQCFHEEVEQGVKFSLDYQSAPQVRAGDGMPGRIPQPGKLARETSAGPETLTNASSDRLDTGPGLSHRLMPSSTEKWQREEGLQK</sequence>
<organism evidence="3 4">
    <name type="scientific">Saguinus oedipus</name>
    <name type="common">Cotton-top tamarin</name>
    <name type="synonym">Oedipomidas oedipus</name>
    <dbReference type="NCBI Taxonomy" id="9490"/>
    <lineage>
        <taxon>Eukaryota</taxon>
        <taxon>Metazoa</taxon>
        <taxon>Chordata</taxon>
        <taxon>Craniata</taxon>
        <taxon>Vertebrata</taxon>
        <taxon>Euteleostomi</taxon>
        <taxon>Mammalia</taxon>
        <taxon>Eutheria</taxon>
        <taxon>Euarchontoglires</taxon>
        <taxon>Primates</taxon>
        <taxon>Haplorrhini</taxon>
        <taxon>Platyrrhini</taxon>
        <taxon>Cebidae</taxon>
        <taxon>Callitrichinae</taxon>
        <taxon>Saguinus</taxon>
    </lineage>
</organism>
<evidence type="ECO:0000256" key="1">
    <source>
        <dbReference type="SAM" id="MobiDB-lite"/>
    </source>
</evidence>
<evidence type="ECO:0008006" key="5">
    <source>
        <dbReference type="Google" id="ProtNLM"/>
    </source>
</evidence>
<feature type="compositionally biased region" description="Basic and acidic residues" evidence="1">
    <location>
        <begin position="115"/>
        <end position="124"/>
    </location>
</feature>
<comment type="caution">
    <text evidence="3">The sequence shown here is derived from an EMBL/GenBank/DDBJ whole genome shotgun (WGS) entry which is preliminary data.</text>
</comment>
<keyword evidence="2" id="KW-0732">Signal</keyword>
<proteinExistence type="predicted"/>